<sequence length="210" mass="24235">MKSKQYSIKVFETTIEDELQFIDFFDNNYMLFKDHLIVIEGDFPDRIREYLEKKNLKYLHNVILPKGRTRKALEVELKAQNADAEISAQIVQQELHKLENQLQNNLTVLDEMIRSGRELNIKGDLLLLNRVNSGATIKTSGNLIITKVVEGAIRCKGNFMMLTASPKANIVFHDVEVDNSLLEDRLNRVELKNNEIIITPVLKKEINWAL</sequence>
<proteinExistence type="predicted"/>
<dbReference type="GO" id="GO:0000902">
    <property type="term" value="P:cell morphogenesis"/>
    <property type="evidence" value="ECO:0007669"/>
    <property type="project" value="InterPro"/>
</dbReference>
<dbReference type="SUPFAM" id="SSF63848">
    <property type="entry name" value="Cell-division inhibitor MinC, C-terminal domain"/>
    <property type="match status" value="1"/>
</dbReference>
<gene>
    <name evidence="1" type="ORF">HELGO_WM1477</name>
</gene>
<protein>
    <recommendedName>
        <fullName evidence="2">Septum site-determining protein MinC</fullName>
    </recommendedName>
</protein>
<accession>A0A6S6THG6</accession>
<evidence type="ECO:0008006" key="2">
    <source>
        <dbReference type="Google" id="ProtNLM"/>
    </source>
</evidence>
<name>A0A6S6THG6_9BACT</name>
<dbReference type="AlphaFoldDB" id="A0A6S6THG6"/>
<dbReference type="InterPro" id="IPR016098">
    <property type="entry name" value="CAP/MinC_C"/>
</dbReference>
<reference evidence="1" key="1">
    <citation type="submission" date="2020-01" db="EMBL/GenBank/DDBJ databases">
        <authorList>
            <person name="Meier V. D."/>
            <person name="Meier V D."/>
        </authorList>
    </citation>
    <scope>NUCLEOTIDE SEQUENCE</scope>
    <source>
        <strain evidence="1">HLG_WM_MAG_06</strain>
    </source>
</reference>
<evidence type="ECO:0000313" key="1">
    <source>
        <dbReference type="EMBL" id="CAA6820322.1"/>
    </source>
</evidence>
<dbReference type="InterPro" id="IPR036145">
    <property type="entry name" value="MinC_C_sf"/>
</dbReference>
<dbReference type="EMBL" id="CACVAP010000093">
    <property type="protein sequence ID" value="CAA6820322.1"/>
    <property type="molecule type" value="Genomic_DNA"/>
</dbReference>
<organism evidence="1">
    <name type="scientific">uncultured Sulfurovum sp</name>
    <dbReference type="NCBI Taxonomy" id="269237"/>
    <lineage>
        <taxon>Bacteria</taxon>
        <taxon>Pseudomonadati</taxon>
        <taxon>Campylobacterota</taxon>
        <taxon>Epsilonproteobacteria</taxon>
        <taxon>Campylobacterales</taxon>
        <taxon>Sulfurovaceae</taxon>
        <taxon>Sulfurovum</taxon>
        <taxon>environmental samples</taxon>
    </lineage>
</organism>
<dbReference type="Gene3D" id="2.160.20.70">
    <property type="match status" value="1"/>
</dbReference>